<proteinExistence type="inferred from homology"/>
<dbReference type="Gene3D" id="3.50.50.60">
    <property type="entry name" value="FAD/NAD(P)-binding domain"/>
    <property type="match status" value="1"/>
</dbReference>
<evidence type="ECO:0000256" key="3">
    <source>
        <dbReference type="ARBA" id="ARBA00022630"/>
    </source>
</evidence>
<dbReference type="GO" id="GO:0001735">
    <property type="term" value="F:prenylcysteine oxidase activity"/>
    <property type="evidence" value="ECO:0007669"/>
    <property type="project" value="InterPro"/>
</dbReference>
<protein>
    <recommendedName>
        <fullName evidence="8">Prenylcysteine lyase domain-containing protein</fullName>
    </recommendedName>
</protein>
<comment type="cofactor">
    <cofactor evidence="1">
        <name>FAD</name>
        <dbReference type="ChEBI" id="CHEBI:57692"/>
    </cofactor>
</comment>
<feature type="domain" description="Prenylcysteine lyase" evidence="8">
    <location>
        <begin position="110"/>
        <end position="480"/>
    </location>
</feature>
<name>A0AAQ3LY32_9PEZI</name>
<evidence type="ECO:0000256" key="5">
    <source>
        <dbReference type="ARBA" id="ARBA00022827"/>
    </source>
</evidence>
<dbReference type="EMBL" id="CP138580">
    <property type="protein sequence ID" value="WPG98121.1"/>
    <property type="molecule type" value="Genomic_DNA"/>
</dbReference>
<keyword evidence="4" id="KW-0732">Signal</keyword>
<dbReference type="SUPFAM" id="SSF51905">
    <property type="entry name" value="FAD/NAD(P)-binding domain"/>
    <property type="match status" value="1"/>
</dbReference>
<dbReference type="GO" id="GO:0030327">
    <property type="term" value="P:prenylated protein catabolic process"/>
    <property type="evidence" value="ECO:0007669"/>
    <property type="project" value="TreeGrafter"/>
</dbReference>
<dbReference type="InterPro" id="IPR036188">
    <property type="entry name" value="FAD/NAD-bd_sf"/>
</dbReference>
<evidence type="ECO:0000259" key="8">
    <source>
        <dbReference type="Pfam" id="PF07156"/>
    </source>
</evidence>
<evidence type="ECO:0000313" key="10">
    <source>
        <dbReference type="Proteomes" id="UP001303373"/>
    </source>
</evidence>
<dbReference type="PIRSF" id="PIRSF036292">
    <property type="entry name" value="Prenylcysteine_oxidase"/>
    <property type="match status" value="1"/>
</dbReference>
<keyword evidence="5" id="KW-0274">FAD</keyword>
<evidence type="ECO:0000256" key="6">
    <source>
        <dbReference type="ARBA" id="ARBA00023002"/>
    </source>
</evidence>
<accession>A0AAQ3LY32</accession>
<keyword evidence="3" id="KW-0285">Flavoprotein</keyword>
<evidence type="ECO:0000256" key="4">
    <source>
        <dbReference type="ARBA" id="ARBA00022729"/>
    </source>
</evidence>
<keyword evidence="7" id="KW-0325">Glycoprotein</keyword>
<dbReference type="Proteomes" id="UP001303373">
    <property type="component" value="Chromosome 1"/>
</dbReference>
<dbReference type="AlphaFoldDB" id="A0AAQ3LY32"/>
<dbReference type="PANTHER" id="PTHR15944:SF0">
    <property type="entry name" value="PRENYLCYSTEINE LYASE DOMAIN-CONTAINING PROTEIN"/>
    <property type="match status" value="1"/>
</dbReference>
<dbReference type="Pfam" id="PF07156">
    <property type="entry name" value="Prenylcys_lyase"/>
    <property type="match status" value="1"/>
</dbReference>
<evidence type="ECO:0000256" key="2">
    <source>
        <dbReference type="ARBA" id="ARBA00009967"/>
    </source>
</evidence>
<dbReference type="InterPro" id="IPR017046">
    <property type="entry name" value="Prenylcysteine_Oxase1"/>
</dbReference>
<dbReference type="InterPro" id="IPR010795">
    <property type="entry name" value="Prenylcys_lyase"/>
</dbReference>
<dbReference type="Pfam" id="PF13450">
    <property type="entry name" value="NAD_binding_8"/>
    <property type="match status" value="1"/>
</dbReference>
<keyword evidence="6" id="KW-0560">Oxidoreductase</keyword>
<gene>
    <name evidence="9" type="ORF">R9X50_00090700</name>
</gene>
<dbReference type="PANTHER" id="PTHR15944">
    <property type="entry name" value="FARNESYLCYSTEINE LYASE"/>
    <property type="match status" value="1"/>
</dbReference>
<dbReference type="GO" id="GO:0030328">
    <property type="term" value="P:prenylcysteine catabolic process"/>
    <property type="evidence" value="ECO:0007669"/>
    <property type="project" value="InterPro"/>
</dbReference>
<evidence type="ECO:0000256" key="1">
    <source>
        <dbReference type="ARBA" id="ARBA00001974"/>
    </source>
</evidence>
<reference evidence="9 10" key="1">
    <citation type="submission" date="2023-11" db="EMBL/GenBank/DDBJ databases">
        <title>An acidophilic fungus is an integral part of prey digestion in a carnivorous sundew plant.</title>
        <authorList>
            <person name="Tsai I.J."/>
        </authorList>
    </citation>
    <scope>NUCLEOTIDE SEQUENCE [LARGE SCALE GENOMIC DNA]</scope>
    <source>
        <strain evidence="9">169a</strain>
    </source>
</reference>
<keyword evidence="10" id="KW-1185">Reference proteome</keyword>
<organism evidence="9 10">
    <name type="scientific">Acrodontium crateriforme</name>
    <dbReference type="NCBI Taxonomy" id="150365"/>
    <lineage>
        <taxon>Eukaryota</taxon>
        <taxon>Fungi</taxon>
        <taxon>Dikarya</taxon>
        <taxon>Ascomycota</taxon>
        <taxon>Pezizomycotina</taxon>
        <taxon>Dothideomycetes</taxon>
        <taxon>Dothideomycetidae</taxon>
        <taxon>Mycosphaerellales</taxon>
        <taxon>Teratosphaeriaceae</taxon>
        <taxon>Acrodontium</taxon>
    </lineage>
</organism>
<evidence type="ECO:0000313" key="9">
    <source>
        <dbReference type="EMBL" id="WPG98121.1"/>
    </source>
</evidence>
<evidence type="ECO:0000256" key="7">
    <source>
        <dbReference type="ARBA" id="ARBA00023180"/>
    </source>
</evidence>
<comment type="similarity">
    <text evidence="2">Belongs to the prenylcysteine oxidase family.</text>
</comment>
<sequence>MTLLGGGPAGASAAYHLAKYSAASGASFNITIIERESRIGGRSTTVNAHDDPRFPVELGASIFVKVNRILVDATEDFNLSSFGIKSANAQAPGPELAVWDGERFVFVQYSGSTWWNIAKMLWRYGLAPMRTINLMKSIVAKFLKMYDEPVFPFESLTQAAQDVGLLDVTTSTGEQYLKDHSVSGDFAHDIVQASTRVNYGQNLKYIDALTSNVCMATEGAMSIEGGNWQIFDNMVSASNSRKLLNTEVKNVERQKDGSYVLGFDAAYGKASDSLTHQSFDSVIMAAPYQFANVTFKNALQHIPDSIPYVKLHVTLFTSPHLPSPAFFNLPPDQSVAKTVLTTLPKDEEPGKGSKSCGSPGFFSISRLDTIANPTNGQTEYTYKIFSPKPIDHRFLSKLLGIKHDDESATVTADEKDVTWVYRKVWHSYPYEYPRVTFEEIKLDDGFYYTSGMESFISTMETSALAGKNVARLLHDQWKMSKVEFTPQPWDFTTRIG</sequence>